<organism evidence="2 3">
    <name type="scientific">Pseudonocardia alni</name>
    <name type="common">Amycolata alni</name>
    <dbReference type="NCBI Taxonomy" id="33907"/>
    <lineage>
        <taxon>Bacteria</taxon>
        <taxon>Bacillati</taxon>
        <taxon>Actinomycetota</taxon>
        <taxon>Actinomycetes</taxon>
        <taxon>Pseudonocardiales</taxon>
        <taxon>Pseudonocardiaceae</taxon>
        <taxon>Pseudonocardia</taxon>
    </lineage>
</organism>
<comment type="caution">
    <text evidence="2">The sequence shown here is derived from an EMBL/GenBank/DDBJ whole genome shotgun (WGS) entry which is preliminary data.</text>
</comment>
<keyword evidence="3" id="KW-1185">Reference proteome</keyword>
<gene>
    <name evidence="2" type="ORF">HDA37_003454</name>
</gene>
<name>A0A852W363_PSEA5</name>
<evidence type="ECO:0000313" key="3">
    <source>
        <dbReference type="Proteomes" id="UP000549695"/>
    </source>
</evidence>
<feature type="compositionally biased region" description="Basic residues" evidence="1">
    <location>
        <begin position="38"/>
        <end position="49"/>
    </location>
</feature>
<reference evidence="2 3" key="1">
    <citation type="submission" date="2020-07" db="EMBL/GenBank/DDBJ databases">
        <title>Sequencing the genomes of 1000 actinobacteria strains.</title>
        <authorList>
            <person name="Klenk H.-P."/>
        </authorList>
    </citation>
    <scope>NUCLEOTIDE SEQUENCE [LARGE SCALE GENOMIC DNA]</scope>
    <source>
        <strain evidence="2 3">DSM 44749</strain>
    </source>
</reference>
<dbReference type="EMBL" id="JACCCZ010000001">
    <property type="protein sequence ID" value="NYG03169.1"/>
    <property type="molecule type" value="Genomic_DNA"/>
</dbReference>
<proteinExistence type="predicted"/>
<evidence type="ECO:0000313" key="2">
    <source>
        <dbReference type="EMBL" id="NYG03169.1"/>
    </source>
</evidence>
<feature type="region of interest" description="Disordered" evidence="1">
    <location>
        <begin position="1"/>
        <end position="49"/>
    </location>
</feature>
<evidence type="ECO:0000256" key="1">
    <source>
        <dbReference type="SAM" id="MobiDB-lite"/>
    </source>
</evidence>
<feature type="compositionally biased region" description="Basic and acidic residues" evidence="1">
    <location>
        <begin position="21"/>
        <end position="37"/>
    </location>
</feature>
<sequence length="86" mass="9557">MMLGWLAAPGPVRHRTTAARRPAEWIERGRDGGDRPGHRPGRRRPPVRRLPRAVLRRCAIPADRRGALTPMVEGLVEQALAGLSPR</sequence>
<dbReference type="Proteomes" id="UP000549695">
    <property type="component" value="Unassembled WGS sequence"/>
</dbReference>
<accession>A0A852W363</accession>
<dbReference type="AlphaFoldDB" id="A0A852W363"/>
<protein>
    <submittedName>
        <fullName evidence="2">Uncharacterized protein</fullName>
    </submittedName>
</protein>